<evidence type="ECO:0000256" key="10">
    <source>
        <dbReference type="ARBA" id="ARBA00022967"/>
    </source>
</evidence>
<dbReference type="SUPFAM" id="SSF81665">
    <property type="entry name" value="Calcium ATPase, transmembrane domain M"/>
    <property type="match status" value="1"/>
</dbReference>
<keyword evidence="17" id="KW-1185">Reference proteome</keyword>
<evidence type="ECO:0000256" key="8">
    <source>
        <dbReference type="ARBA" id="ARBA00022840"/>
    </source>
</evidence>
<evidence type="ECO:0000256" key="3">
    <source>
        <dbReference type="ARBA" id="ARBA00022448"/>
    </source>
</evidence>
<dbReference type="InterPro" id="IPR044492">
    <property type="entry name" value="P_typ_ATPase_HD_dom"/>
</dbReference>
<dbReference type="PROSITE" id="PS00154">
    <property type="entry name" value="ATPASE_E1_E2"/>
    <property type="match status" value="1"/>
</dbReference>
<evidence type="ECO:0000256" key="12">
    <source>
        <dbReference type="ARBA" id="ARBA00023065"/>
    </source>
</evidence>
<feature type="domain" description="P-type ATPase A" evidence="15">
    <location>
        <begin position="196"/>
        <end position="296"/>
    </location>
</feature>
<dbReference type="InterPro" id="IPR051949">
    <property type="entry name" value="Cation_Transport_ATPase"/>
</dbReference>
<keyword evidence="9" id="KW-0460">Magnesium</keyword>
<evidence type="ECO:0000313" key="17">
    <source>
        <dbReference type="Proteomes" id="UP000198752"/>
    </source>
</evidence>
<keyword evidence="6 14" id="KW-0479">Metal-binding</keyword>
<evidence type="ECO:0000256" key="9">
    <source>
        <dbReference type="ARBA" id="ARBA00022842"/>
    </source>
</evidence>
<keyword evidence="8 14" id="KW-0067">ATP-binding</keyword>
<dbReference type="Gene3D" id="3.40.50.1000">
    <property type="entry name" value="HAD superfamily/HAD-like"/>
    <property type="match status" value="1"/>
</dbReference>
<keyword evidence="5 14" id="KW-0812">Transmembrane</keyword>
<proteinExistence type="inferred from homology"/>
<dbReference type="PRINTS" id="PR00119">
    <property type="entry name" value="CATATPASE"/>
</dbReference>
<evidence type="ECO:0000256" key="13">
    <source>
        <dbReference type="ARBA" id="ARBA00023136"/>
    </source>
</evidence>
<name>A0A1I2PG53_9BACL</name>
<evidence type="ECO:0000256" key="6">
    <source>
        <dbReference type="ARBA" id="ARBA00022723"/>
    </source>
</evidence>
<gene>
    <name evidence="16" type="ORF">SAMN02982927_00768</name>
</gene>
<dbReference type="NCBIfam" id="TIGR01494">
    <property type="entry name" value="ATPase_P-type"/>
    <property type="match status" value="1"/>
</dbReference>
<dbReference type="SUPFAM" id="SSF81653">
    <property type="entry name" value="Calcium ATPase, transduction domain A"/>
    <property type="match status" value="1"/>
</dbReference>
<dbReference type="GO" id="GO:0016887">
    <property type="term" value="F:ATP hydrolysis activity"/>
    <property type="evidence" value="ECO:0007669"/>
    <property type="project" value="InterPro"/>
</dbReference>
<keyword evidence="11 14" id="KW-1133">Transmembrane helix</keyword>
<dbReference type="InterPro" id="IPR023298">
    <property type="entry name" value="ATPase_P-typ_TM_dom_sf"/>
</dbReference>
<dbReference type="AlphaFoldDB" id="A0A1I2PG53"/>
<evidence type="ECO:0000256" key="5">
    <source>
        <dbReference type="ARBA" id="ARBA00022692"/>
    </source>
</evidence>
<dbReference type="SFLD" id="SFLDS00003">
    <property type="entry name" value="Haloacid_Dehalogenase"/>
    <property type="match status" value="1"/>
</dbReference>
<dbReference type="STRING" id="269670.SAMN02982927_00768"/>
<dbReference type="InterPro" id="IPR018303">
    <property type="entry name" value="ATPase_P-typ_P_site"/>
</dbReference>
<evidence type="ECO:0000256" key="14">
    <source>
        <dbReference type="RuleBase" id="RU362081"/>
    </source>
</evidence>
<dbReference type="Gene3D" id="3.40.1110.10">
    <property type="entry name" value="Calcium-transporting ATPase, cytoplasmic domain N"/>
    <property type="match status" value="1"/>
</dbReference>
<dbReference type="FunFam" id="2.70.150.10:FF:000002">
    <property type="entry name" value="Copper-transporting ATPase 1, putative"/>
    <property type="match status" value="1"/>
</dbReference>
<reference evidence="17" key="1">
    <citation type="submission" date="2016-10" db="EMBL/GenBank/DDBJ databases">
        <authorList>
            <person name="Varghese N."/>
            <person name="Submissions S."/>
        </authorList>
    </citation>
    <scope>NUCLEOTIDE SEQUENCE [LARGE SCALE GENOMIC DNA]</scope>
    <source>
        <strain evidence="17">ATCC 700379</strain>
    </source>
</reference>
<feature type="transmembrane region" description="Helical" evidence="14">
    <location>
        <begin position="88"/>
        <end position="106"/>
    </location>
</feature>
<dbReference type="Proteomes" id="UP000198752">
    <property type="component" value="Unassembled WGS sequence"/>
</dbReference>
<feature type="transmembrane region" description="Helical" evidence="14">
    <location>
        <begin position="656"/>
        <end position="675"/>
    </location>
</feature>
<keyword evidence="7 14" id="KW-0547">Nucleotide-binding</keyword>
<evidence type="ECO:0000313" key="16">
    <source>
        <dbReference type="EMBL" id="SFG14443.1"/>
    </source>
</evidence>
<protein>
    <submittedName>
        <fullName evidence="16">Cd2+/Zn2+-exporting ATPase</fullName>
    </submittedName>
</protein>
<dbReference type="PRINTS" id="PR00120">
    <property type="entry name" value="HATPASE"/>
</dbReference>
<dbReference type="InterPro" id="IPR059000">
    <property type="entry name" value="ATPase_P-type_domA"/>
</dbReference>
<organism evidence="16 17">
    <name type="scientific">Sporolactobacillus nakayamae</name>
    <dbReference type="NCBI Taxonomy" id="269670"/>
    <lineage>
        <taxon>Bacteria</taxon>
        <taxon>Bacillati</taxon>
        <taxon>Bacillota</taxon>
        <taxon>Bacilli</taxon>
        <taxon>Bacillales</taxon>
        <taxon>Sporolactobacillaceae</taxon>
        <taxon>Sporolactobacillus</taxon>
    </lineage>
</organism>
<dbReference type="InterPro" id="IPR036412">
    <property type="entry name" value="HAD-like_sf"/>
</dbReference>
<dbReference type="InterPro" id="IPR027256">
    <property type="entry name" value="P-typ_ATPase_IB"/>
</dbReference>
<sequence length="701" mass="76334">MLSLTLAAALSAFKGFDDDYYSQLKKLNVIFPLKKKNFILKYNCYHLIIIIFNKRKVGFIMMQESTLTQIPNGHNPYQRIKDLWKKHGELIAALTGGGLTLVAYLLGLMNVSYNWVLYPAAYLIGGYFKTRQGISDTIRTRQLNVELLMITAAIGAACINHWLEGAILIFIFALSGALETYSTAKSTNALSALMNLQPEVARLVANGNETMVSVTKIQPSDIVLIKPGERIPADGVIINGETTVNEATMTGESVPVYKKSGEKLMAGTMNLDGSVYARVTQRNSDSLFSKILELVQSAQKEKAPTQLFIDRFEKTYVKIVLITTAFMLFAPHFLFGWSWSETIYRAMVLLVVASPCALVASTTPAVLSAVAYGARRGILIKGGIHLEQLAMIKVIAFDKTGTITKGTPEVTRFINMSDKDDLLFLNHIAAIENQSSHPLGKAIVAYAEKASNDMTLPPVESIKVQPGYGVAGRVDNVDYKIGKTEMMDPVAMQQFNDANQSFGSDASETLVYIASGEKVIGAFALKDQIRDSAVAAIKSLKSYGIKTVMITGDNERTAAAVQKESGVSSYIANCLPENKAIEIKRLNKNYGHVAMCGDGINDTPALAQASVGLAMGAGNDAALETADIILMKNDLTKIADAVHLSRKMSRIVKTNIFFAMAMIAFLIAVNFLQFLTMPFGVVGHEGSTILVILNGLRLLRG</sequence>
<evidence type="ECO:0000256" key="4">
    <source>
        <dbReference type="ARBA" id="ARBA00022553"/>
    </source>
</evidence>
<dbReference type="GO" id="GO:0046872">
    <property type="term" value="F:metal ion binding"/>
    <property type="evidence" value="ECO:0007669"/>
    <property type="project" value="UniProtKB-KW"/>
</dbReference>
<dbReference type="SUPFAM" id="SSF56784">
    <property type="entry name" value="HAD-like"/>
    <property type="match status" value="1"/>
</dbReference>
<dbReference type="InterPro" id="IPR001757">
    <property type="entry name" value="P_typ_ATPase"/>
</dbReference>
<dbReference type="NCBIfam" id="TIGR01525">
    <property type="entry name" value="ATPase-IB_hvy"/>
    <property type="match status" value="1"/>
</dbReference>
<dbReference type="EMBL" id="FOOY01000005">
    <property type="protein sequence ID" value="SFG14443.1"/>
    <property type="molecule type" value="Genomic_DNA"/>
</dbReference>
<evidence type="ECO:0000259" key="15">
    <source>
        <dbReference type="Pfam" id="PF00122"/>
    </source>
</evidence>
<dbReference type="GO" id="GO:0005524">
    <property type="term" value="F:ATP binding"/>
    <property type="evidence" value="ECO:0007669"/>
    <property type="project" value="UniProtKB-UniRule"/>
</dbReference>
<dbReference type="CDD" id="cd07551">
    <property type="entry name" value="P-type_ATPase_HM_ZosA_PfeT-like"/>
    <property type="match status" value="1"/>
</dbReference>
<accession>A0A1I2PG53</accession>
<keyword evidence="12" id="KW-0406">Ion transport</keyword>
<keyword evidence="13 14" id="KW-0472">Membrane</keyword>
<keyword evidence="10" id="KW-1278">Translocase</keyword>
<dbReference type="GO" id="GO:0005886">
    <property type="term" value="C:plasma membrane"/>
    <property type="evidence" value="ECO:0007669"/>
    <property type="project" value="UniProtKB-SubCell"/>
</dbReference>
<dbReference type="Pfam" id="PF00702">
    <property type="entry name" value="Hydrolase"/>
    <property type="match status" value="1"/>
</dbReference>
<keyword evidence="4" id="KW-0597">Phosphoprotein</keyword>
<dbReference type="InterPro" id="IPR023214">
    <property type="entry name" value="HAD_sf"/>
</dbReference>
<feature type="transmembrane region" description="Helical" evidence="14">
    <location>
        <begin position="316"/>
        <end position="337"/>
    </location>
</feature>
<dbReference type="PANTHER" id="PTHR43079">
    <property type="entry name" value="PROBABLE CADMIUM/ZINC-TRANSPORTING ATPASE HMA1"/>
    <property type="match status" value="1"/>
</dbReference>
<evidence type="ECO:0000256" key="7">
    <source>
        <dbReference type="ARBA" id="ARBA00022741"/>
    </source>
</evidence>
<evidence type="ECO:0000256" key="11">
    <source>
        <dbReference type="ARBA" id="ARBA00022989"/>
    </source>
</evidence>
<comment type="similarity">
    <text evidence="2 14">Belongs to the cation transport ATPase (P-type) (TC 3.A.3) family. Type IB subfamily.</text>
</comment>
<dbReference type="InterPro" id="IPR008250">
    <property type="entry name" value="ATPase_P-typ_transduc_dom_A_sf"/>
</dbReference>
<keyword evidence="14" id="KW-1003">Cell membrane</keyword>
<evidence type="ECO:0000256" key="1">
    <source>
        <dbReference type="ARBA" id="ARBA00004651"/>
    </source>
</evidence>
<dbReference type="SFLD" id="SFLDG00002">
    <property type="entry name" value="C1.7:_P-type_atpase_like"/>
    <property type="match status" value="1"/>
</dbReference>
<dbReference type="PROSITE" id="PS01229">
    <property type="entry name" value="COF_2"/>
    <property type="match status" value="1"/>
</dbReference>
<evidence type="ECO:0000256" key="2">
    <source>
        <dbReference type="ARBA" id="ARBA00006024"/>
    </source>
</evidence>
<dbReference type="SFLD" id="SFLDF00027">
    <property type="entry name" value="p-type_atpase"/>
    <property type="match status" value="1"/>
</dbReference>
<dbReference type="Pfam" id="PF00122">
    <property type="entry name" value="E1-E2_ATPase"/>
    <property type="match status" value="1"/>
</dbReference>
<feature type="transmembrane region" description="Helical" evidence="14">
    <location>
        <begin position="343"/>
        <end position="372"/>
    </location>
</feature>
<comment type="subcellular location">
    <subcellularLocation>
        <location evidence="1">Cell membrane</location>
        <topology evidence="1">Multi-pass membrane protein</topology>
    </subcellularLocation>
</comment>
<keyword evidence="3" id="KW-0813">Transport</keyword>
<dbReference type="Gene3D" id="2.70.150.10">
    <property type="entry name" value="Calcium-transporting ATPase, cytoplasmic transduction domain A"/>
    <property type="match status" value="1"/>
</dbReference>
<dbReference type="GO" id="GO:0019829">
    <property type="term" value="F:ATPase-coupled monoatomic cation transmembrane transporter activity"/>
    <property type="evidence" value="ECO:0007669"/>
    <property type="project" value="InterPro"/>
</dbReference>
<dbReference type="PANTHER" id="PTHR43079:SF1">
    <property type="entry name" value="CADMIUM_ZINC-TRANSPORTING ATPASE HMA1, CHLOROPLASTIC-RELATED"/>
    <property type="match status" value="1"/>
</dbReference>
<dbReference type="InterPro" id="IPR023299">
    <property type="entry name" value="ATPase_P-typ_cyto_dom_N"/>
</dbReference>